<comment type="caution">
    <text evidence="2">The sequence shown here is derived from an EMBL/GenBank/DDBJ whole genome shotgun (WGS) entry which is preliminary data.</text>
</comment>
<dbReference type="RefSeq" id="WP_003107303.1">
    <property type="nucleotide sequence ID" value="NZ_BAWT01000006.1"/>
</dbReference>
<dbReference type="EMBL" id="JARQAG010000006">
    <property type="protein sequence ID" value="MDT2731682.1"/>
    <property type="molecule type" value="Genomic_DNA"/>
</dbReference>
<evidence type="ECO:0000313" key="1">
    <source>
        <dbReference type="EMBL" id="MDT2731682.1"/>
    </source>
</evidence>
<reference evidence="2 3" key="1">
    <citation type="submission" date="2016-06" db="EMBL/GenBank/DDBJ databases">
        <authorList>
            <person name="Haines A.N."/>
            <person name="Council K.R."/>
        </authorList>
    </citation>
    <scope>NUCLEOTIDE SEQUENCE [LARGE SCALE GENOMIC DNA]</scope>
    <source>
        <strain evidence="2 3">SP158-29</strain>
    </source>
</reference>
<dbReference type="AlphaFoldDB" id="A0A2I8AME8"/>
<dbReference type="Proteomes" id="UP001180515">
    <property type="component" value="Unassembled WGS sequence"/>
</dbReference>
<sequence>MSTFIIFIIIVILVFFSLKYYRSQNGSCGDCNCSCPIKDKMKDK</sequence>
<dbReference type="Proteomes" id="UP000217465">
    <property type="component" value="Unassembled WGS sequence"/>
</dbReference>
<organism evidence="2 3">
    <name type="scientific">Streptococcus parauberis</name>
    <dbReference type="NCBI Taxonomy" id="1348"/>
    <lineage>
        <taxon>Bacteria</taxon>
        <taxon>Bacillati</taxon>
        <taxon>Bacillota</taxon>
        <taxon>Bacilli</taxon>
        <taxon>Lactobacillales</taxon>
        <taxon>Streptococcaceae</taxon>
        <taxon>Streptococcus</taxon>
    </lineage>
</organism>
<evidence type="ECO:0000313" key="3">
    <source>
        <dbReference type="Proteomes" id="UP000217465"/>
    </source>
</evidence>
<dbReference type="EMBL" id="NSGR01000008">
    <property type="protein sequence ID" value="PCH12724.1"/>
    <property type="molecule type" value="Genomic_DNA"/>
</dbReference>
<reference evidence="1" key="2">
    <citation type="submission" date="2023-03" db="EMBL/GenBank/DDBJ databases">
        <authorList>
            <person name="Shen W."/>
            <person name="Cai J."/>
        </authorList>
    </citation>
    <scope>NUCLEOTIDE SEQUENCE</scope>
    <source>
        <strain evidence="1">P82-2</strain>
    </source>
</reference>
<proteinExistence type="predicted"/>
<dbReference type="GeneID" id="61421844"/>
<evidence type="ECO:0000313" key="2">
    <source>
        <dbReference type="EMBL" id="PCH12724.1"/>
    </source>
</evidence>
<protein>
    <submittedName>
        <fullName evidence="1">FeoB-associated Cys-rich membrane protein</fullName>
    </submittedName>
    <submittedName>
        <fullName evidence="2">Virus attachment protein p12 family protein</fullName>
    </submittedName>
</protein>
<accession>A0A2I8AME8</accession>
<gene>
    <name evidence="2" type="ORF">A9Y57_01443</name>
    <name evidence="1" type="ORF">P7G31_05415</name>
</gene>
<name>A0A2I8AME8_9STRE</name>